<evidence type="ECO:0000313" key="5">
    <source>
        <dbReference type="Proteomes" id="UP000595942"/>
    </source>
</evidence>
<reference evidence="3 4" key="1">
    <citation type="submission" date="2018-11" db="EMBL/GenBank/DDBJ databases">
        <title>Genomic profiling of Staphylococcus species from a Poultry farm system in KwaZulu-Natal, South Africa.</title>
        <authorList>
            <person name="Amoako D.G."/>
            <person name="Somboro A.M."/>
            <person name="Abia A.L.K."/>
            <person name="Bester L.A."/>
            <person name="Essack S.Y."/>
        </authorList>
    </citation>
    <scope>NUCLEOTIDE SEQUENCE [LARGE SCALE GENOMIC DNA]</scope>
    <source>
        <strain evidence="3 4">SA11</strain>
    </source>
</reference>
<dbReference type="Proteomes" id="UP000293854">
    <property type="component" value="Unassembled WGS sequence"/>
</dbReference>
<dbReference type="PANTHER" id="PTHR39964:SF2">
    <property type="entry name" value="UPF0292 PROTEIN MJ1624"/>
    <property type="match status" value="1"/>
</dbReference>
<dbReference type="EMBL" id="CP068073">
    <property type="protein sequence ID" value="QQS82790.1"/>
    <property type="molecule type" value="Genomic_DNA"/>
</dbReference>
<dbReference type="CDD" id="cd01027">
    <property type="entry name" value="TOPRIM_RNase_M5_like"/>
    <property type="match status" value="1"/>
</dbReference>
<dbReference type="Gene3D" id="3.40.1360.10">
    <property type="match status" value="1"/>
</dbReference>
<gene>
    <name evidence="3" type="ORF">EIG99_07725</name>
    <name evidence="2" type="ORF">I6J05_00265</name>
</gene>
<dbReference type="InterPro" id="IPR006171">
    <property type="entry name" value="TOPRIM_dom"/>
</dbReference>
<keyword evidence="5" id="KW-1185">Reference proteome</keyword>
<sequence length="120" mass="14076">MALLDKVIVVEGKTDKKRVQEVINEPVQIMCTHGTMGIDKLDDMIESLYERPVFILVDADKEGNRIRQWFKHYLSESEHIFVDKTYCEVARCPRPYLARVLRKYGFEVKEEAPVKGLVYR</sequence>
<dbReference type="InterPro" id="IPR034141">
    <property type="entry name" value="TOPRIM_RNase_M5-like"/>
</dbReference>
<dbReference type="Pfam" id="PF01751">
    <property type="entry name" value="Toprim"/>
    <property type="match status" value="1"/>
</dbReference>
<organism evidence="3 4">
    <name type="scientific">Staphylococcus condimenti</name>
    <dbReference type="NCBI Taxonomy" id="70255"/>
    <lineage>
        <taxon>Bacteria</taxon>
        <taxon>Bacillati</taxon>
        <taxon>Bacillota</taxon>
        <taxon>Bacilli</taxon>
        <taxon>Bacillales</taxon>
        <taxon>Staphylococcaceae</taxon>
        <taxon>Staphylococcus</taxon>
    </lineage>
</organism>
<dbReference type="AlphaFoldDB" id="A0A143PA65"/>
<evidence type="ECO:0000313" key="2">
    <source>
        <dbReference type="EMBL" id="QQS82790.1"/>
    </source>
</evidence>
<dbReference type="KEGG" id="scv:A4G25_05395"/>
<evidence type="ECO:0000259" key="1">
    <source>
        <dbReference type="SMART" id="SM00493"/>
    </source>
</evidence>
<accession>A0A143PA65</accession>
<dbReference type="SMART" id="SM00493">
    <property type="entry name" value="TOPRIM"/>
    <property type="match status" value="1"/>
</dbReference>
<protein>
    <submittedName>
        <fullName evidence="3">Topiosmerase</fullName>
    </submittedName>
    <submittedName>
        <fullName evidence="2">Toprim domain-containing protein</fullName>
    </submittedName>
</protein>
<dbReference type="SUPFAM" id="SSF110455">
    <property type="entry name" value="Toprim domain"/>
    <property type="match status" value="1"/>
</dbReference>
<dbReference type="Proteomes" id="UP000595942">
    <property type="component" value="Chromosome"/>
</dbReference>
<dbReference type="RefSeq" id="WP_047132871.1">
    <property type="nucleotide sequence ID" value="NZ_CP015114.1"/>
</dbReference>
<dbReference type="EMBL" id="RQTE01000136">
    <property type="protein sequence ID" value="RZI01890.1"/>
    <property type="molecule type" value="Genomic_DNA"/>
</dbReference>
<feature type="domain" description="Toprim" evidence="1">
    <location>
        <begin position="5"/>
        <end position="79"/>
    </location>
</feature>
<name>A0A143PA65_9STAP</name>
<proteinExistence type="predicted"/>
<dbReference type="GeneID" id="93727293"/>
<evidence type="ECO:0000313" key="3">
    <source>
        <dbReference type="EMBL" id="RZI01890.1"/>
    </source>
</evidence>
<evidence type="ECO:0000313" key="4">
    <source>
        <dbReference type="Proteomes" id="UP000293854"/>
    </source>
</evidence>
<reference evidence="2 5" key="2">
    <citation type="submission" date="2021-01" db="EMBL/GenBank/DDBJ databases">
        <title>FDA dAtabase for Regulatory Grade micrObial Sequences (FDA-ARGOS): Supporting development and validation of Infectious Disease Dx tests.</title>
        <authorList>
            <person name="Sproer C."/>
            <person name="Gronow S."/>
            <person name="Severitt S."/>
            <person name="Schroder I."/>
            <person name="Tallon L."/>
            <person name="Sadzewicz L."/>
            <person name="Zhao X."/>
            <person name="Boylan J."/>
            <person name="Ott S."/>
            <person name="Bowen H."/>
            <person name="Vavikolanu K."/>
            <person name="Mehta A."/>
            <person name="Aluvathingal J."/>
            <person name="Nadendla S."/>
            <person name="Lowell S."/>
            <person name="Myers T."/>
            <person name="Yan Y."/>
            <person name="Sichtig H."/>
        </authorList>
    </citation>
    <scope>NUCLEOTIDE SEQUENCE [LARGE SCALE GENOMIC DNA]</scope>
    <source>
        <strain evidence="2 5">FDAARGOS_1148</strain>
    </source>
</reference>
<dbReference type="PANTHER" id="PTHR39964">
    <property type="entry name" value="UPF0292 PROTEIN TK1411"/>
    <property type="match status" value="1"/>
</dbReference>
<dbReference type="OrthoDB" id="2417742at2"/>